<reference evidence="2" key="1">
    <citation type="submission" date="2014-09" db="EMBL/GenBank/DDBJ databases">
        <title>Genome sequence of the luminous mushroom Mycena chlorophos for searching fungal bioluminescence genes.</title>
        <authorList>
            <person name="Tanaka Y."/>
            <person name="Kasuga D."/>
            <person name="Oba Y."/>
            <person name="Hase S."/>
            <person name="Sato K."/>
            <person name="Oba Y."/>
            <person name="Sakakibara Y."/>
        </authorList>
    </citation>
    <scope>NUCLEOTIDE SEQUENCE</scope>
</reference>
<dbReference type="PANTHER" id="PTHR38926:SF5">
    <property type="entry name" value="F-BOX AND LEUCINE-RICH REPEAT PROTEIN 6"/>
    <property type="match status" value="1"/>
</dbReference>
<dbReference type="EMBL" id="DF845436">
    <property type="protein sequence ID" value="GAT49331.1"/>
    <property type="molecule type" value="Genomic_DNA"/>
</dbReference>
<name>A0ABQ0LHI5_MYCCL</name>
<dbReference type="PANTHER" id="PTHR38926">
    <property type="entry name" value="F-BOX DOMAIN CONTAINING PROTEIN, EXPRESSED"/>
    <property type="match status" value="1"/>
</dbReference>
<keyword evidence="3" id="KW-1185">Reference proteome</keyword>
<evidence type="ECO:0000256" key="1">
    <source>
        <dbReference type="SAM" id="Coils"/>
    </source>
</evidence>
<dbReference type="Gene3D" id="3.80.10.10">
    <property type="entry name" value="Ribonuclease Inhibitor"/>
    <property type="match status" value="1"/>
</dbReference>
<organism evidence="2 3">
    <name type="scientific">Mycena chlorophos</name>
    <name type="common">Agaric fungus</name>
    <name type="synonym">Agaricus chlorophos</name>
    <dbReference type="NCBI Taxonomy" id="658473"/>
    <lineage>
        <taxon>Eukaryota</taxon>
        <taxon>Fungi</taxon>
        <taxon>Dikarya</taxon>
        <taxon>Basidiomycota</taxon>
        <taxon>Agaricomycotina</taxon>
        <taxon>Agaricomycetes</taxon>
        <taxon>Agaricomycetidae</taxon>
        <taxon>Agaricales</taxon>
        <taxon>Marasmiineae</taxon>
        <taxon>Mycenaceae</taxon>
        <taxon>Mycena</taxon>
    </lineage>
</organism>
<feature type="coiled-coil region" evidence="1">
    <location>
        <begin position="27"/>
        <end position="61"/>
    </location>
</feature>
<protein>
    <recommendedName>
        <fullName evidence="4">F-box domain-containing protein</fullName>
    </recommendedName>
</protein>
<gene>
    <name evidence="2" type="ORF">MCHLO_06654</name>
</gene>
<evidence type="ECO:0000313" key="2">
    <source>
        <dbReference type="EMBL" id="GAT49331.1"/>
    </source>
</evidence>
<accession>A0ABQ0LHI5</accession>
<sequence>MATRFSSQLHTNYVPSDKERAEIRHLLVEPRVRLREIEKQIEELEAERAKLSTHIDAHEALISPMRRLPEDVLQEIFLRCLPSHRNPAMSSLEAPVLLGRICREWRMLAFATPALWARIHIVEPLGYHRSAERSTASRTAKVLQFVEAARGWLERSGRCPLSISFEHEHGDDFLAADESDGPSALLQLVLQHSFHWQGIELSFPPLSRGNSGRNTLQELVKLDPSSVPMLKSFRLERTDWSSVSEDFRWKSMRLLHVTHLERLGLAFRGSFGDIKMLPVHWEHLISLDISLSNGPQLQASPLEILSILNLCSALQTLRLEQWTQLVPVGLLAPAQAAPATPQTAGALCPELKSLEISHSPQLLSYISCPQLRELDLVGHWYEYSGNPNNAPDTEQLLQVMPTYGLLEKFRYSVVRSGPHPSLAVVFEELPPTLKELEIFENPADPQITDDFIMLLATRCPQLEKLIVRGCALLSVDGIVAFLNSQNPHGAGPFRHLRVHYTVEPEVTLEQFKARVRAFIDMGITITFTAAGNGRLQFAPFQGLSLTRAESRIVYPPWSPEDEE</sequence>
<dbReference type="Proteomes" id="UP000815677">
    <property type="component" value="Unassembled WGS sequence"/>
</dbReference>
<evidence type="ECO:0000313" key="3">
    <source>
        <dbReference type="Proteomes" id="UP000815677"/>
    </source>
</evidence>
<dbReference type="SUPFAM" id="SSF52047">
    <property type="entry name" value="RNI-like"/>
    <property type="match status" value="1"/>
</dbReference>
<proteinExistence type="predicted"/>
<keyword evidence="1" id="KW-0175">Coiled coil</keyword>
<evidence type="ECO:0008006" key="4">
    <source>
        <dbReference type="Google" id="ProtNLM"/>
    </source>
</evidence>
<dbReference type="InterPro" id="IPR032675">
    <property type="entry name" value="LRR_dom_sf"/>
</dbReference>